<feature type="domain" description="Transposase IS4-like" evidence="1">
    <location>
        <begin position="152"/>
        <end position="235"/>
    </location>
</feature>
<evidence type="ECO:0000313" key="3">
    <source>
        <dbReference type="Proteomes" id="UP000254968"/>
    </source>
</evidence>
<dbReference type="GO" id="GO:0006313">
    <property type="term" value="P:DNA transposition"/>
    <property type="evidence" value="ECO:0007669"/>
    <property type="project" value="InterPro"/>
</dbReference>
<proteinExistence type="predicted"/>
<reference evidence="2 3" key="1">
    <citation type="submission" date="2018-06" db="EMBL/GenBank/DDBJ databases">
        <authorList>
            <consortium name="Pathogen Informatics"/>
            <person name="Doyle S."/>
        </authorList>
    </citation>
    <scope>NUCLEOTIDE SEQUENCE [LARGE SCALE GENOMIC DNA]</scope>
    <source>
        <strain evidence="2 3">NCTC13315</strain>
    </source>
</reference>
<dbReference type="InterPro" id="IPR002559">
    <property type="entry name" value="Transposase_11"/>
</dbReference>
<keyword evidence="3" id="KW-1185">Reference proteome</keyword>
<accession>A0A378JPC2</accession>
<dbReference type="OrthoDB" id="5625049at2"/>
<name>A0A378JPC2_9GAMM</name>
<dbReference type="GO" id="GO:0003677">
    <property type="term" value="F:DNA binding"/>
    <property type="evidence" value="ECO:0007669"/>
    <property type="project" value="InterPro"/>
</dbReference>
<evidence type="ECO:0000313" key="2">
    <source>
        <dbReference type="EMBL" id="STX55736.1"/>
    </source>
</evidence>
<dbReference type="RefSeq" id="WP_115304341.1">
    <property type="nucleotide sequence ID" value="NZ_CAAAHO010000019.1"/>
</dbReference>
<protein>
    <submittedName>
        <fullName evidence="2">Transposase IS4</fullName>
    </submittedName>
</protein>
<dbReference type="Pfam" id="PF01609">
    <property type="entry name" value="DDE_Tnp_1"/>
    <property type="match status" value="1"/>
</dbReference>
<evidence type="ECO:0000259" key="1">
    <source>
        <dbReference type="Pfam" id="PF01609"/>
    </source>
</evidence>
<sequence>MRQRERIFSCQKTQPKKSNPIKLLNVVVEETQAVIDYCKTLGADFIAKVPWGIQRTMEQINALTEQYIKDVRYFLTEKIIAPAKALSFHLKDVACFTKGKLGKKYQFGRCIQLGLIDGNFLFITKSTSIHMVDKTSFPAIIECHQELFNGAPINSVGTDKGYYSAANEKYLLAKGVNEIAIQRLKNIKKQTIKSLLKKREEELVNRRSGIEPLIGHAKHGGQLGRSRMKSDKGIESSGYTAVLGFNIRQLIKWQKPPSRKKIA</sequence>
<organism evidence="2 3">
    <name type="scientific">Legionella beliardensis</name>
    <dbReference type="NCBI Taxonomy" id="91822"/>
    <lineage>
        <taxon>Bacteria</taxon>
        <taxon>Pseudomonadati</taxon>
        <taxon>Pseudomonadota</taxon>
        <taxon>Gammaproteobacteria</taxon>
        <taxon>Legionellales</taxon>
        <taxon>Legionellaceae</taxon>
        <taxon>Legionella</taxon>
    </lineage>
</organism>
<dbReference type="Proteomes" id="UP000254968">
    <property type="component" value="Unassembled WGS sequence"/>
</dbReference>
<gene>
    <name evidence="2" type="ORF">NCTC13315_03106</name>
</gene>
<dbReference type="AlphaFoldDB" id="A0A378JPC2"/>
<dbReference type="EMBL" id="UGNV01000005">
    <property type="protein sequence ID" value="STX55736.1"/>
    <property type="molecule type" value="Genomic_DNA"/>
</dbReference>
<dbReference type="GO" id="GO:0004803">
    <property type="term" value="F:transposase activity"/>
    <property type="evidence" value="ECO:0007669"/>
    <property type="project" value="InterPro"/>
</dbReference>